<dbReference type="Proteomes" id="UP001430584">
    <property type="component" value="Unassembled WGS sequence"/>
</dbReference>
<comment type="caution">
    <text evidence="2">The sequence shown here is derived from an EMBL/GenBank/DDBJ whole genome shotgun (WGS) entry which is preliminary data.</text>
</comment>
<feature type="region of interest" description="Disordered" evidence="1">
    <location>
        <begin position="1"/>
        <end position="118"/>
    </location>
</feature>
<gene>
    <name evidence="2" type="ORF">SLS55_010270</name>
</gene>
<dbReference type="EMBL" id="JAJVCZ030000012">
    <property type="protein sequence ID" value="KAL0253298.1"/>
    <property type="molecule type" value="Genomic_DNA"/>
</dbReference>
<feature type="compositionally biased region" description="Basic and acidic residues" evidence="1">
    <location>
        <begin position="101"/>
        <end position="118"/>
    </location>
</feature>
<keyword evidence="3" id="KW-1185">Reference proteome</keyword>
<name>A0ABR3BY22_9PEZI</name>
<dbReference type="RefSeq" id="XP_066627942.1">
    <property type="nucleotide sequence ID" value="XM_066781659.1"/>
</dbReference>
<feature type="compositionally biased region" description="Low complexity" evidence="1">
    <location>
        <begin position="69"/>
        <end position="81"/>
    </location>
</feature>
<dbReference type="GeneID" id="92014355"/>
<accession>A0ABR3BY22</accession>
<sequence>MSRGQHKPLLVTKPKTPNAIQDKPHQGENGSGSKRPRSASTDGPGDNNYAAEAQRSPKRSWPSSPPPLSLGSSGPSSDPSPETQLSLPLPVKTMSGIGESLHSERQRPDLDGTWKEME</sequence>
<organism evidence="2 3">
    <name type="scientific">Diplodia seriata</name>
    <dbReference type="NCBI Taxonomy" id="420778"/>
    <lineage>
        <taxon>Eukaryota</taxon>
        <taxon>Fungi</taxon>
        <taxon>Dikarya</taxon>
        <taxon>Ascomycota</taxon>
        <taxon>Pezizomycotina</taxon>
        <taxon>Dothideomycetes</taxon>
        <taxon>Dothideomycetes incertae sedis</taxon>
        <taxon>Botryosphaeriales</taxon>
        <taxon>Botryosphaeriaceae</taxon>
        <taxon>Diplodia</taxon>
    </lineage>
</organism>
<evidence type="ECO:0000313" key="2">
    <source>
        <dbReference type="EMBL" id="KAL0253298.1"/>
    </source>
</evidence>
<reference evidence="2 3" key="1">
    <citation type="submission" date="2024-02" db="EMBL/GenBank/DDBJ databases">
        <title>De novo assembly and annotation of 12 fungi associated with fruit tree decline syndrome in Ontario, Canada.</title>
        <authorList>
            <person name="Sulman M."/>
            <person name="Ellouze W."/>
            <person name="Ilyukhin E."/>
        </authorList>
    </citation>
    <scope>NUCLEOTIDE SEQUENCE [LARGE SCALE GENOMIC DNA]</scope>
    <source>
        <strain evidence="2 3">FDS-637</strain>
    </source>
</reference>
<proteinExistence type="predicted"/>
<evidence type="ECO:0000313" key="3">
    <source>
        <dbReference type="Proteomes" id="UP001430584"/>
    </source>
</evidence>
<protein>
    <submittedName>
        <fullName evidence="2">Uncharacterized protein</fullName>
    </submittedName>
</protein>
<evidence type="ECO:0000256" key="1">
    <source>
        <dbReference type="SAM" id="MobiDB-lite"/>
    </source>
</evidence>